<organism evidence="2 3">
    <name type="scientific">Anabarilius grahami</name>
    <name type="common">Kanglang fish</name>
    <name type="synonym">Barilius grahami</name>
    <dbReference type="NCBI Taxonomy" id="495550"/>
    <lineage>
        <taxon>Eukaryota</taxon>
        <taxon>Metazoa</taxon>
        <taxon>Chordata</taxon>
        <taxon>Craniata</taxon>
        <taxon>Vertebrata</taxon>
        <taxon>Euteleostomi</taxon>
        <taxon>Actinopterygii</taxon>
        <taxon>Neopterygii</taxon>
        <taxon>Teleostei</taxon>
        <taxon>Ostariophysi</taxon>
        <taxon>Cypriniformes</taxon>
        <taxon>Xenocyprididae</taxon>
        <taxon>Xenocypridinae</taxon>
        <taxon>Xenocypridinae incertae sedis</taxon>
        <taxon>Anabarilius</taxon>
    </lineage>
</organism>
<evidence type="ECO:0000313" key="3">
    <source>
        <dbReference type="Proteomes" id="UP000281406"/>
    </source>
</evidence>
<feature type="compositionally biased region" description="Acidic residues" evidence="1">
    <location>
        <begin position="12"/>
        <end position="22"/>
    </location>
</feature>
<protein>
    <submittedName>
        <fullName evidence="2">Uncharacterized protein</fullName>
    </submittedName>
</protein>
<comment type="caution">
    <text evidence="2">The sequence shown here is derived from an EMBL/GenBank/DDBJ whole genome shotgun (WGS) entry which is preliminary data.</text>
</comment>
<dbReference type="AlphaFoldDB" id="A0A3N0YR72"/>
<feature type="region of interest" description="Disordered" evidence="1">
    <location>
        <begin position="1"/>
        <end position="43"/>
    </location>
</feature>
<gene>
    <name evidence="2" type="ORF">DPX16_0373</name>
</gene>
<dbReference type="EMBL" id="RJVU01029762">
    <property type="protein sequence ID" value="ROL48490.1"/>
    <property type="molecule type" value="Genomic_DNA"/>
</dbReference>
<reference evidence="2 3" key="1">
    <citation type="submission" date="2018-10" db="EMBL/GenBank/DDBJ databases">
        <title>Genome assembly for a Yunnan-Guizhou Plateau 3E fish, Anabarilius grahami (Regan), and its evolutionary and genetic applications.</title>
        <authorList>
            <person name="Jiang W."/>
        </authorList>
    </citation>
    <scope>NUCLEOTIDE SEQUENCE [LARGE SCALE GENOMIC DNA]</scope>
    <source>
        <strain evidence="2">AG-KIZ</strain>
        <tissue evidence="2">Muscle</tissue>
    </source>
</reference>
<evidence type="ECO:0000313" key="2">
    <source>
        <dbReference type="EMBL" id="ROL48490.1"/>
    </source>
</evidence>
<sequence length="192" mass="22049">MNGKESEKETMMEGEEVSESIEENTKETQESEEVDLNELEEEQLRDDETIFKVATTKRKTNQCEVVPKSKKKMQNSDAAKEVGACGESYSADEVSGSDSEKESFDSFSNVKKDFSGYSLEKMRSFLQSTKGKRNVEVTDYFPDRMLFIESARVLMRERGDNCLSNPDVYRLKKIVQRLSSQLRQNESDQMVE</sequence>
<feature type="region of interest" description="Disordered" evidence="1">
    <location>
        <begin position="62"/>
        <end position="105"/>
    </location>
</feature>
<name>A0A3N0YR72_ANAGA</name>
<feature type="compositionally biased region" description="Basic and acidic residues" evidence="1">
    <location>
        <begin position="1"/>
        <end position="11"/>
    </location>
</feature>
<accession>A0A3N0YR72</accession>
<proteinExistence type="predicted"/>
<dbReference type="Proteomes" id="UP000281406">
    <property type="component" value="Unassembled WGS sequence"/>
</dbReference>
<feature type="compositionally biased region" description="Acidic residues" evidence="1">
    <location>
        <begin position="30"/>
        <end position="43"/>
    </location>
</feature>
<evidence type="ECO:0000256" key="1">
    <source>
        <dbReference type="SAM" id="MobiDB-lite"/>
    </source>
</evidence>
<dbReference type="OrthoDB" id="8986185at2759"/>
<keyword evidence="3" id="KW-1185">Reference proteome</keyword>